<evidence type="ECO:0000313" key="2">
    <source>
        <dbReference type="Proteomes" id="UP000223025"/>
    </source>
</evidence>
<dbReference type="KEGG" id="vg:40088127"/>
<dbReference type="EMBL" id="MF403008">
    <property type="protein sequence ID" value="AUZ94919.1"/>
    <property type="molecule type" value="Genomic_DNA"/>
</dbReference>
<protein>
    <submittedName>
        <fullName evidence="1">Uncharacterized protein</fullName>
    </submittedName>
</protein>
<keyword evidence="2" id="KW-1185">Reference proteome</keyword>
<name>A0A2L0UZG5_9CAUD</name>
<dbReference type="GeneID" id="40088127"/>
<dbReference type="Proteomes" id="UP000223025">
    <property type="component" value="Segment"/>
</dbReference>
<evidence type="ECO:0000313" key="1">
    <source>
        <dbReference type="EMBL" id="AUZ94919.1"/>
    </source>
</evidence>
<accession>A0A2L0UZG5</accession>
<organism evidence="1 2">
    <name type="scientific">Agrobacterium phage Atu_ph07</name>
    <dbReference type="NCBI Taxonomy" id="2024264"/>
    <lineage>
        <taxon>Viruses</taxon>
        <taxon>Duplodnaviria</taxon>
        <taxon>Heunggongvirae</taxon>
        <taxon>Uroviricota</taxon>
        <taxon>Caudoviricetes</taxon>
        <taxon>Polybotosvirus</taxon>
        <taxon>Polybotosvirus Atuph07</taxon>
    </lineage>
</organism>
<sequence>MTKRIEEVLNLMPIPEVEVVEEDDDSVFTTSPGNDAFDLLTHDKEMDDLYDVAMSAHKDMLELSFSMEPKNAGQVLEPAAKMLEIALKASQSKVDSRIKVAKSIMERDKVNYDTKKNVDSGLIDGETPNINGYVASRNEVLKRLRQAD</sequence>
<reference evidence="1 2" key="1">
    <citation type="submission" date="2017-06" db="EMBL/GenBank/DDBJ databases">
        <authorList>
            <person name="Kim H.J."/>
            <person name="Triplett B.A."/>
        </authorList>
    </citation>
    <scope>NUCLEOTIDE SEQUENCE [LARGE SCALE GENOMIC DNA]</scope>
</reference>
<proteinExistence type="predicted"/>
<dbReference type="RefSeq" id="YP_009611789.1">
    <property type="nucleotide sequence ID" value="NC_042013.1"/>
</dbReference>